<dbReference type="EMBL" id="METD01000001">
    <property type="protein sequence ID" value="OGB73396.1"/>
    <property type="molecule type" value="Genomic_DNA"/>
</dbReference>
<sequence>MTKFNSDIILYGGPGSGKGTQAELLVKKLKAHHLDMGAEIRHLAQGRSELAKRVKAMTNTGRLIPRVVTKQIVRNYLQLASRQPILFDGYPRSDAQVKDLESLLDRAGRKVVMVYLKLSVSVIRARLLHRANTQGRPDDQNPVVIKRRINIFQNQAKKLLPYFKKTHRLIIVDGDQTVAKVKQTINQVLGL</sequence>
<feature type="binding site" evidence="5">
    <location>
        <position position="41"/>
    </location>
    <ligand>
        <name>AMP</name>
        <dbReference type="ChEBI" id="CHEBI:456215"/>
    </ligand>
</feature>
<name>A0A1F4NPU9_UNCK3</name>
<comment type="pathway">
    <text evidence="5">Purine metabolism; AMP biosynthesis via salvage pathway; AMP from ADP: step 1/1.</text>
</comment>
<dbReference type="UniPathway" id="UPA00588">
    <property type="reaction ID" value="UER00649"/>
</dbReference>
<keyword evidence="4 5" id="KW-0418">Kinase</keyword>
<dbReference type="GO" id="GO:0044209">
    <property type="term" value="P:AMP salvage"/>
    <property type="evidence" value="ECO:0007669"/>
    <property type="project" value="UniProtKB-UniRule"/>
</dbReference>
<keyword evidence="5 7" id="KW-0067">ATP-binding</keyword>
<keyword evidence="5" id="KW-0963">Cytoplasm</keyword>
<dbReference type="CDD" id="cd01428">
    <property type="entry name" value="ADK"/>
    <property type="match status" value="1"/>
</dbReference>
<keyword evidence="3 5" id="KW-0547">Nucleotide-binding</keyword>
<evidence type="ECO:0000256" key="1">
    <source>
        <dbReference type="ARBA" id="ARBA00022679"/>
    </source>
</evidence>
<protein>
    <recommendedName>
        <fullName evidence="5 7">Adenylate kinase</fullName>
        <shortName evidence="5">AK</shortName>
        <ecNumber evidence="5 7">2.7.4.3</ecNumber>
    </recommendedName>
    <alternativeName>
        <fullName evidence="5">ATP-AMP transphosphorylase</fullName>
    </alternativeName>
    <alternativeName>
        <fullName evidence="5">ATP:AMP phosphotransferase</fullName>
    </alternativeName>
    <alternativeName>
        <fullName evidence="5">Adenylate monophosphate kinase</fullName>
    </alternativeName>
</protein>
<evidence type="ECO:0000256" key="5">
    <source>
        <dbReference type="HAMAP-Rule" id="MF_00235"/>
    </source>
</evidence>
<evidence type="ECO:0000313" key="8">
    <source>
        <dbReference type="EMBL" id="OGB73396.1"/>
    </source>
</evidence>
<dbReference type="EC" id="2.7.4.3" evidence="5 7"/>
<dbReference type="SUPFAM" id="SSF52540">
    <property type="entry name" value="P-loop containing nucleoside triphosphate hydrolases"/>
    <property type="match status" value="1"/>
</dbReference>
<comment type="caution">
    <text evidence="5">Lacks conserved residue(s) required for the propagation of feature annotation.</text>
</comment>
<organism evidence="8 9">
    <name type="scientific">candidate division Kazan bacterium RIFCSPLOWO2_01_FULL_45_19</name>
    <dbReference type="NCBI Taxonomy" id="1798538"/>
    <lineage>
        <taxon>Bacteria</taxon>
        <taxon>Bacteria division Kazan-3B-28</taxon>
    </lineage>
</organism>
<dbReference type="InterPro" id="IPR033690">
    <property type="entry name" value="Adenylat_kinase_CS"/>
</dbReference>
<evidence type="ECO:0000256" key="4">
    <source>
        <dbReference type="ARBA" id="ARBA00022777"/>
    </source>
</evidence>
<dbReference type="Pfam" id="PF00406">
    <property type="entry name" value="ADK"/>
    <property type="match status" value="1"/>
</dbReference>
<dbReference type="PANTHER" id="PTHR23359">
    <property type="entry name" value="NUCLEOTIDE KINASE"/>
    <property type="match status" value="1"/>
</dbReference>
<reference evidence="8 9" key="1">
    <citation type="journal article" date="2016" name="Nat. Commun.">
        <title>Thousands of microbial genomes shed light on interconnected biogeochemical processes in an aquifer system.</title>
        <authorList>
            <person name="Anantharaman K."/>
            <person name="Brown C.T."/>
            <person name="Hug L.A."/>
            <person name="Sharon I."/>
            <person name="Castelle C.J."/>
            <person name="Probst A.J."/>
            <person name="Thomas B.C."/>
            <person name="Singh A."/>
            <person name="Wilkins M.J."/>
            <person name="Karaoz U."/>
            <person name="Brodie E.L."/>
            <person name="Williams K.H."/>
            <person name="Hubbard S.S."/>
            <person name="Banfield J.F."/>
        </authorList>
    </citation>
    <scope>NUCLEOTIDE SEQUENCE [LARGE SCALE GENOMIC DNA]</scope>
</reference>
<feature type="binding site" evidence="5">
    <location>
        <position position="136"/>
    </location>
    <ligand>
        <name>AMP</name>
        <dbReference type="ChEBI" id="CHEBI:456215"/>
    </ligand>
</feature>
<dbReference type="Proteomes" id="UP000178085">
    <property type="component" value="Unassembled WGS sequence"/>
</dbReference>
<dbReference type="GO" id="GO:0005737">
    <property type="term" value="C:cytoplasm"/>
    <property type="evidence" value="ECO:0007669"/>
    <property type="project" value="UniProtKB-SubCell"/>
</dbReference>
<dbReference type="InterPro" id="IPR027417">
    <property type="entry name" value="P-loop_NTPase"/>
</dbReference>
<accession>A0A1F4NPU9</accession>
<comment type="subcellular location">
    <subcellularLocation>
        <location evidence="5 7">Cytoplasm</location>
    </subcellularLocation>
</comment>
<dbReference type="AlphaFoldDB" id="A0A1F4NPU9"/>
<proteinExistence type="inferred from homology"/>
<feature type="binding site" evidence="5">
    <location>
        <position position="130"/>
    </location>
    <ligand>
        <name>ATP</name>
        <dbReference type="ChEBI" id="CHEBI:30616"/>
    </ligand>
</feature>
<dbReference type="InterPro" id="IPR000850">
    <property type="entry name" value="Adenylat/UMP-CMP_kin"/>
</dbReference>
<keyword evidence="1 5" id="KW-0808">Transferase</keyword>
<comment type="catalytic activity">
    <reaction evidence="5 7">
        <text>AMP + ATP = 2 ADP</text>
        <dbReference type="Rhea" id="RHEA:12973"/>
        <dbReference type="ChEBI" id="CHEBI:30616"/>
        <dbReference type="ChEBI" id="CHEBI:456215"/>
        <dbReference type="ChEBI" id="CHEBI:456216"/>
        <dbReference type="EC" id="2.7.4.3"/>
    </reaction>
</comment>
<comment type="caution">
    <text evidence="8">The sequence shown here is derived from an EMBL/GenBank/DDBJ whole genome shotgun (WGS) entry which is preliminary data.</text>
</comment>
<dbReference type="PROSITE" id="PS00113">
    <property type="entry name" value="ADENYLATE_KINASE"/>
    <property type="match status" value="1"/>
</dbReference>
<feature type="binding site" evidence="5">
    <location>
        <begin position="15"/>
        <end position="20"/>
    </location>
    <ligand>
        <name>ATP</name>
        <dbReference type="ChEBI" id="CHEBI:30616"/>
    </ligand>
</feature>
<feature type="binding site" evidence="5">
    <location>
        <begin position="62"/>
        <end position="64"/>
    </location>
    <ligand>
        <name>AMP</name>
        <dbReference type="ChEBI" id="CHEBI:456215"/>
    </ligand>
</feature>
<evidence type="ECO:0000256" key="3">
    <source>
        <dbReference type="ARBA" id="ARBA00022741"/>
    </source>
</evidence>
<comment type="function">
    <text evidence="5">Catalyzes the reversible transfer of the terminal phosphate group between ATP and AMP. Plays an important role in cellular energy homeostasis and in adenine nucleotide metabolism.</text>
</comment>
<dbReference type="PRINTS" id="PR00094">
    <property type="entry name" value="ADENYLTKNASE"/>
</dbReference>
<dbReference type="GO" id="GO:0005524">
    <property type="term" value="F:ATP binding"/>
    <property type="evidence" value="ECO:0007669"/>
    <property type="project" value="UniProtKB-UniRule"/>
</dbReference>
<keyword evidence="2 5" id="KW-0545">Nucleotide biosynthesis</keyword>
<evidence type="ECO:0000313" key="9">
    <source>
        <dbReference type="Proteomes" id="UP000178085"/>
    </source>
</evidence>
<evidence type="ECO:0000256" key="6">
    <source>
        <dbReference type="RuleBase" id="RU003330"/>
    </source>
</evidence>
<comment type="similarity">
    <text evidence="5 6">Belongs to the adenylate kinase family.</text>
</comment>
<dbReference type="Gene3D" id="3.40.50.300">
    <property type="entry name" value="P-loop containing nucleotide triphosphate hydrolases"/>
    <property type="match status" value="1"/>
</dbReference>
<feature type="binding site" evidence="5">
    <location>
        <position position="176"/>
    </location>
    <ligand>
        <name>ATP</name>
        <dbReference type="ChEBI" id="CHEBI:30616"/>
    </ligand>
</feature>
<comment type="subunit">
    <text evidence="5 7">Monomer.</text>
</comment>
<evidence type="ECO:0000256" key="7">
    <source>
        <dbReference type="RuleBase" id="RU003331"/>
    </source>
</evidence>
<evidence type="ECO:0000256" key="2">
    <source>
        <dbReference type="ARBA" id="ARBA00022727"/>
    </source>
</evidence>
<feature type="binding site" evidence="5">
    <location>
        <position position="148"/>
    </location>
    <ligand>
        <name>AMP</name>
        <dbReference type="ChEBI" id="CHEBI:456215"/>
    </ligand>
</feature>
<gene>
    <name evidence="5" type="primary">adk</name>
    <name evidence="8" type="ORF">A3K51_00790</name>
</gene>
<feature type="region of interest" description="NMP" evidence="5">
    <location>
        <begin position="35"/>
        <end position="64"/>
    </location>
</feature>
<comment type="domain">
    <text evidence="5">Consists of three domains, a large central CORE domain and two small peripheral domains, NMPbind and LID, which undergo movements during catalysis. The LID domain closes over the site of phosphoryl transfer upon ATP binding. Assembling and dissambling the active center during each catalytic cycle provides an effective means to prevent ATP hydrolysis.</text>
</comment>
<dbReference type="GO" id="GO:0004017">
    <property type="term" value="F:AMP kinase activity"/>
    <property type="evidence" value="ECO:0007669"/>
    <property type="project" value="UniProtKB-UniRule"/>
</dbReference>
<feature type="binding site" evidence="5">
    <location>
        <begin position="89"/>
        <end position="92"/>
    </location>
    <ligand>
        <name>AMP</name>
        <dbReference type="ChEBI" id="CHEBI:456215"/>
    </ligand>
</feature>
<feature type="binding site" evidence="5">
    <location>
        <position position="96"/>
    </location>
    <ligand>
        <name>AMP</name>
        <dbReference type="ChEBI" id="CHEBI:456215"/>
    </ligand>
</feature>
<dbReference type="HAMAP" id="MF_00235">
    <property type="entry name" value="Adenylate_kinase_Adk"/>
    <property type="match status" value="1"/>
</dbReference>